<evidence type="ECO:0000256" key="5">
    <source>
        <dbReference type="ARBA" id="ARBA00037569"/>
    </source>
</evidence>
<keyword evidence="16" id="KW-1185">Reference proteome</keyword>
<evidence type="ECO:0000256" key="9">
    <source>
        <dbReference type="ARBA" id="ARBA00042745"/>
    </source>
</evidence>
<gene>
    <name evidence="11" type="primary">rlmE</name>
    <name evidence="11" type="synonym">ftsJ</name>
    <name evidence="11" type="synonym">rrmJ</name>
    <name evidence="15" type="ORF">CXZ10_02250</name>
</gene>
<keyword evidence="2 11" id="KW-0489">Methyltransferase</keyword>
<dbReference type="InterPro" id="IPR029063">
    <property type="entry name" value="SAM-dependent_MTases_sf"/>
</dbReference>
<dbReference type="PIRSF" id="PIRSF005461">
    <property type="entry name" value="23S_rRNA_mtase"/>
    <property type="match status" value="1"/>
</dbReference>
<dbReference type="InterPro" id="IPR050082">
    <property type="entry name" value="RNA_methyltr_RlmE"/>
</dbReference>
<evidence type="ECO:0000256" key="2">
    <source>
        <dbReference type="ARBA" id="ARBA00022603"/>
    </source>
</evidence>
<dbReference type="EMBL" id="PJNW01000002">
    <property type="protein sequence ID" value="PKR90232.1"/>
    <property type="molecule type" value="Genomic_DNA"/>
</dbReference>
<dbReference type="Pfam" id="PF01728">
    <property type="entry name" value="FtsJ"/>
    <property type="match status" value="1"/>
</dbReference>
<feature type="domain" description="Ribosomal RNA methyltransferase FtsJ" evidence="14">
    <location>
        <begin position="69"/>
        <end position="248"/>
    </location>
</feature>
<name>A0A1I4R3A9_9HYPH</name>
<dbReference type="PANTHER" id="PTHR10920:SF18">
    <property type="entry name" value="RRNA METHYLTRANSFERASE 2, MITOCHONDRIAL"/>
    <property type="match status" value="1"/>
</dbReference>
<evidence type="ECO:0000256" key="12">
    <source>
        <dbReference type="PIRSR" id="PIRSR005461-1"/>
    </source>
</evidence>
<feature type="binding site" evidence="11">
    <location>
        <position position="165"/>
    </location>
    <ligand>
        <name>S-adenosyl-L-methionine</name>
        <dbReference type="ChEBI" id="CHEBI:59789"/>
    </ligand>
</feature>
<dbReference type="Gene3D" id="3.40.50.150">
    <property type="entry name" value="Vaccinia Virus protein VP39"/>
    <property type="match status" value="1"/>
</dbReference>
<evidence type="ECO:0000256" key="11">
    <source>
        <dbReference type="HAMAP-Rule" id="MF_01547"/>
    </source>
</evidence>
<dbReference type="HAMAP" id="MF_01547">
    <property type="entry name" value="RNA_methyltr_E"/>
    <property type="match status" value="1"/>
</dbReference>
<feature type="binding site" evidence="11">
    <location>
        <position position="103"/>
    </location>
    <ligand>
        <name>S-adenosyl-L-methionine</name>
        <dbReference type="ChEBI" id="CHEBI:59789"/>
    </ligand>
</feature>
<dbReference type="PANTHER" id="PTHR10920">
    <property type="entry name" value="RIBOSOMAL RNA METHYLTRANSFERASE"/>
    <property type="match status" value="1"/>
</dbReference>
<dbReference type="AlphaFoldDB" id="A0A1I4R3A9"/>
<evidence type="ECO:0000256" key="1">
    <source>
        <dbReference type="ARBA" id="ARBA00022552"/>
    </source>
</evidence>
<evidence type="ECO:0000313" key="15">
    <source>
        <dbReference type="EMBL" id="PKR90232.1"/>
    </source>
</evidence>
<evidence type="ECO:0000256" key="3">
    <source>
        <dbReference type="ARBA" id="ARBA00022679"/>
    </source>
</evidence>
<comment type="function">
    <text evidence="5 11">Specifically methylates the uridine in position 2552 of 23S rRNA at the 2'-O position of the ribose in the fully assembled 50S ribosomal subunit.</text>
</comment>
<keyword evidence="1 11" id="KW-0698">rRNA processing</keyword>
<evidence type="ECO:0000256" key="6">
    <source>
        <dbReference type="ARBA" id="ARBA00038861"/>
    </source>
</evidence>
<dbReference type="GO" id="GO:0008650">
    <property type="term" value="F:rRNA (uridine-2'-O-)-methyltransferase activity"/>
    <property type="evidence" value="ECO:0007669"/>
    <property type="project" value="UniProtKB-UniRule"/>
</dbReference>
<comment type="similarity">
    <text evidence="11">Belongs to the class I-like SAM-binding methyltransferase superfamily. RNA methyltransferase RlmE family.</text>
</comment>
<protein>
    <recommendedName>
        <fullName evidence="7 11">Ribosomal RNA large subunit methyltransferase E</fullName>
        <ecNumber evidence="6 11">2.1.1.166</ecNumber>
    </recommendedName>
    <alternativeName>
        <fullName evidence="9 11">23S rRNA Um2552 methyltransferase</fullName>
    </alternativeName>
    <alternativeName>
        <fullName evidence="8 11">rRNA (uridine-2'-O-)-methyltransferase</fullName>
    </alternativeName>
</protein>
<sequence length="264" mass="28377">MSDKGKSGGDKPAGPDKSKGPDKPKGKGRAETGLKVKVKTARGRTASSVRWLQRQLNDPYVVKARKEGWRSRAAFKLIEIDEKYHLLKPGNWVVDLGAAPGGWCQVAAKKTGSTPANPLVVGIDYLEMDGVPGVALLQKDFLDEDAPDALMAALGGHTPDVVLSDMAAPTTGHHKTDHLRTTYLCEVAAAFAVDVLRPGGSFVAKVFRGGTENELLATLKQNFAQVFHFKPPSSRQESVEMYVVAKGFKGRPSAGTEADEDDRP</sequence>
<dbReference type="InterPro" id="IPR002877">
    <property type="entry name" value="RNA_MeTrfase_FtsJ_dom"/>
</dbReference>
<feature type="region of interest" description="Disordered" evidence="13">
    <location>
        <begin position="1"/>
        <end position="34"/>
    </location>
</feature>
<feature type="binding site" evidence="11">
    <location>
        <position position="140"/>
    </location>
    <ligand>
        <name>S-adenosyl-L-methionine</name>
        <dbReference type="ChEBI" id="CHEBI:59789"/>
    </ligand>
</feature>
<feature type="binding site" evidence="11">
    <location>
        <position position="101"/>
    </location>
    <ligand>
        <name>S-adenosyl-L-methionine</name>
        <dbReference type="ChEBI" id="CHEBI:59789"/>
    </ligand>
</feature>
<comment type="caution">
    <text evidence="15">The sequence shown here is derived from an EMBL/GenBank/DDBJ whole genome shotgun (WGS) entry which is preliminary data.</text>
</comment>
<evidence type="ECO:0000256" key="8">
    <source>
        <dbReference type="ARBA" id="ARBA00041995"/>
    </source>
</evidence>
<dbReference type="InterPro" id="IPR015507">
    <property type="entry name" value="rRNA-MeTfrase_E"/>
</dbReference>
<dbReference type="RefSeq" id="WP_101287327.1">
    <property type="nucleotide sequence ID" value="NZ_FOUQ01000001.1"/>
</dbReference>
<feature type="binding site" evidence="11">
    <location>
        <position position="124"/>
    </location>
    <ligand>
        <name>S-adenosyl-L-methionine</name>
        <dbReference type="ChEBI" id="CHEBI:59789"/>
    </ligand>
</feature>
<reference evidence="15 16" key="1">
    <citation type="submission" date="2017-12" db="EMBL/GenBank/DDBJ databases">
        <title>Anaerobic carbon monoxide metabolism by Pleomorphomonas carboxyditropha sp. nov., a new mesophilic hydrogenogenic carboxidotroph.</title>
        <authorList>
            <person name="Esquivel-Elizondo S."/>
            <person name="Krajmalnik-Brown R."/>
        </authorList>
    </citation>
    <scope>NUCLEOTIDE SEQUENCE [LARGE SCALE GENOMIC DNA]</scope>
    <source>
        <strain evidence="15 16">R5-392</strain>
    </source>
</reference>
<evidence type="ECO:0000259" key="14">
    <source>
        <dbReference type="Pfam" id="PF01728"/>
    </source>
</evidence>
<evidence type="ECO:0000256" key="13">
    <source>
        <dbReference type="SAM" id="MobiDB-lite"/>
    </source>
</evidence>
<dbReference type="GO" id="GO:0005737">
    <property type="term" value="C:cytoplasm"/>
    <property type="evidence" value="ECO:0007669"/>
    <property type="project" value="UniProtKB-SubCell"/>
</dbReference>
<dbReference type="OrthoDB" id="9790080at2"/>
<keyword evidence="4 11" id="KW-0949">S-adenosyl-L-methionine</keyword>
<keyword evidence="3 11" id="KW-0808">Transferase</keyword>
<keyword evidence="11" id="KW-0963">Cytoplasm</keyword>
<accession>A0A1I4R3A9</accession>
<evidence type="ECO:0000256" key="7">
    <source>
        <dbReference type="ARBA" id="ARBA00041129"/>
    </source>
</evidence>
<evidence type="ECO:0000256" key="10">
    <source>
        <dbReference type="ARBA" id="ARBA00048970"/>
    </source>
</evidence>
<evidence type="ECO:0000313" key="16">
    <source>
        <dbReference type="Proteomes" id="UP000233491"/>
    </source>
</evidence>
<dbReference type="EC" id="2.1.1.166" evidence="6 11"/>
<feature type="active site" description="Proton acceptor" evidence="11 12">
    <location>
        <position position="205"/>
    </location>
</feature>
<organism evidence="15 16">
    <name type="scientific">Pleomorphomonas diazotrophica</name>
    <dbReference type="NCBI Taxonomy" id="1166257"/>
    <lineage>
        <taxon>Bacteria</taxon>
        <taxon>Pseudomonadati</taxon>
        <taxon>Pseudomonadota</taxon>
        <taxon>Alphaproteobacteria</taxon>
        <taxon>Hyphomicrobiales</taxon>
        <taxon>Pleomorphomonadaceae</taxon>
        <taxon>Pleomorphomonas</taxon>
    </lineage>
</organism>
<comment type="subcellular location">
    <subcellularLocation>
        <location evidence="11">Cytoplasm</location>
    </subcellularLocation>
</comment>
<dbReference type="Proteomes" id="UP000233491">
    <property type="component" value="Unassembled WGS sequence"/>
</dbReference>
<evidence type="ECO:0000256" key="4">
    <source>
        <dbReference type="ARBA" id="ARBA00022691"/>
    </source>
</evidence>
<dbReference type="SUPFAM" id="SSF53335">
    <property type="entry name" value="S-adenosyl-L-methionine-dependent methyltransferases"/>
    <property type="match status" value="1"/>
</dbReference>
<comment type="catalytic activity">
    <reaction evidence="10 11">
        <text>uridine(2552) in 23S rRNA + S-adenosyl-L-methionine = 2'-O-methyluridine(2552) in 23S rRNA + S-adenosyl-L-homocysteine + H(+)</text>
        <dbReference type="Rhea" id="RHEA:42720"/>
        <dbReference type="Rhea" id="RHEA-COMP:10202"/>
        <dbReference type="Rhea" id="RHEA-COMP:10203"/>
        <dbReference type="ChEBI" id="CHEBI:15378"/>
        <dbReference type="ChEBI" id="CHEBI:57856"/>
        <dbReference type="ChEBI" id="CHEBI:59789"/>
        <dbReference type="ChEBI" id="CHEBI:65315"/>
        <dbReference type="ChEBI" id="CHEBI:74478"/>
        <dbReference type="EC" id="2.1.1.166"/>
    </reaction>
</comment>
<proteinExistence type="inferred from homology"/>